<dbReference type="GO" id="GO:0005886">
    <property type="term" value="C:plasma membrane"/>
    <property type="evidence" value="ECO:0007669"/>
    <property type="project" value="TreeGrafter"/>
</dbReference>
<gene>
    <name evidence="7" type="ORF">CHIRRI_LOCUS9138</name>
</gene>
<reference evidence="7" key="2">
    <citation type="submission" date="2022-10" db="EMBL/GenBank/DDBJ databases">
        <authorList>
            <consortium name="ENA_rothamsted_submissions"/>
            <consortium name="culmorum"/>
            <person name="King R."/>
        </authorList>
    </citation>
    <scope>NUCLEOTIDE SEQUENCE</scope>
</reference>
<feature type="transmembrane region" description="Helical" evidence="5">
    <location>
        <begin position="392"/>
        <end position="413"/>
    </location>
</feature>
<accession>A0A9N9WW64</accession>
<evidence type="ECO:0000256" key="4">
    <source>
        <dbReference type="ARBA" id="ARBA00023136"/>
    </source>
</evidence>
<dbReference type="InterPro" id="IPR017981">
    <property type="entry name" value="GPCR_2-like_7TM"/>
</dbReference>
<dbReference type="Pfam" id="PF00002">
    <property type="entry name" value="7tm_2"/>
    <property type="match status" value="1"/>
</dbReference>
<evidence type="ECO:0000313" key="8">
    <source>
        <dbReference type="Proteomes" id="UP001153620"/>
    </source>
</evidence>
<feature type="domain" description="G-protein coupled receptors family 2 profile 2" evidence="6">
    <location>
        <begin position="149"/>
        <end position="414"/>
    </location>
</feature>
<feature type="transmembrane region" description="Helical" evidence="5">
    <location>
        <begin position="153"/>
        <end position="173"/>
    </location>
</feature>
<dbReference type="Proteomes" id="UP001153620">
    <property type="component" value="Chromosome 3"/>
</dbReference>
<evidence type="ECO:0000259" key="6">
    <source>
        <dbReference type="PROSITE" id="PS50261"/>
    </source>
</evidence>
<keyword evidence="4 5" id="KW-0472">Membrane</keyword>
<feature type="transmembrane region" description="Helical" evidence="5">
    <location>
        <begin position="310"/>
        <end position="329"/>
    </location>
</feature>
<organism evidence="7 8">
    <name type="scientific">Chironomus riparius</name>
    <dbReference type="NCBI Taxonomy" id="315576"/>
    <lineage>
        <taxon>Eukaryota</taxon>
        <taxon>Metazoa</taxon>
        <taxon>Ecdysozoa</taxon>
        <taxon>Arthropoda</taxon>
        <taxon>Hexapoda</taxon>
        <taxon>Insecta</taxon>
        <taxon>Pterygota</taxon>
        <taxon>Neoptera</taxon>
        <taxon>Endopterygota</taxon>
        <taxon>Diptera</taxon>
        <taxon>Nematocera</taxon>
        <taxon>Chironomoidea</taxon>
        <taxon>Chironomidae</taxon>
        <taxon>Chironominae</taxon>
        <taxon>Chironomus</taxon>
    </lineage>
</organism>
<comment type="subcellular location">
    <subcellularLocation>
        <location evidence="1">Membrane</location>
        <topology evidence="1">Multi-pass membrane protein</topology>
    </subcellularLocation>
</comment>
<dbReference type="InterPro" id="IPR000832">
    <property type="entry name" value="GPCR_2_secretin-like"/>
</dbReference>
<feature type="transmembrane region" description="Helical" evidence="5">
    <location>
        <begin position="185"/>
        <end position="205"/>
    </location>
</feature>
<dbReference type="AlphaFoldDB" id="A0A9N9WW64"/>
<dbReference type="CDD" id="cd15039">
    <property type="entry name" value="7tmB3_Methuselah-like"/>
    <property type="match status" value="1"/>
</dbReference>
<evidence type="ECO:0000256" key="3">
    <source>
        <dbReference type="ARBA" id="ARBA00022989"/>
    </source>
</evidence>
<reference evidence="7" key="1">
    <citation type="submission" date="2022-01" db="EMBL/GenBank/DDBJ databases">
        <authorList>
            <person name="King R."/>
        </authorList>
    </citation>
    <scope>NUCLEOTIDE SEQUENCE</scope>
</reference>
<keyword evidence="2 5" id="KW-0812">Transmembrane</keyword>
<dbReference type="GO" id="GO:0008528">
    <property type="term" value="F:G protein-coupled peptide receptor activity"/>
    <property type="evidence" value="ECO:0007669"/>
    <property type="project" value="TreeGrafter"/>
</dbReference>
<dbReference type="EMBL" id="OU895879">
    <property type="protein sequence ID" value="CAG9806277.1"/>
    <property type="molecule type" value="Genomic_DNA"/>
</dbReference>
<dbReference type="PROSITE" id="PS50261">
    <property type="entry name" value="G_PROTEIN_RECEP_F2_4"/>
    <property type="match status" value="1"/>
</dbReference>
<dbReference type="InterPro" id="IPR051384">
    <property type="entry name" value="Mth_GPCR"/>
</dbReference>
<feature type="transmembrane region" description="Helical" evidence="5">
    <location>
        <begin position="261"/>
        <end position="279"/>
    </location>
</feature>
<dbReference type="PANTHER" id="PTHR47154:SF2">
    <property type="entry name" value="G-PROTEIN COUPLED RECEPTOR MTH-RELATED"/>
    <property type="match status" value="1"/>
</dbReference>
<dbReference type="SUPFAM" id="SSF81321">
    <property type="entry name" value="Family A G protein-coupled receptor-like"/>
    <property type="match status" value="1"/>
</dbReference>
<evidence type="ECO:0000256" key="1">
    <source>
        <dbReference type="ARBA" id="ARBA00004141"/>
    </source>
</evidence>
<feature type="transmembrane region" description="Helical" evidence="5">
    <location>
        <begin position="7"/>
        <end position="28"/>
    </location>
</feature>
<sequence length="471" mass="54040">MNGRTVTIIIATSIPVIVVSFILLQHYLEEDPKFEKCEGDGVCVRLCCEEDSFCDDTYNMTAHKIADSLNVSYKIIKNKPCKKVFPLELNGHKFLENGHILEGKNTDDEIDSILHWDEYCLDIDNHTLDIANHTIIVNICEIDDITEKLHETFAYFMLASMPFLIITLAVYGFLKDLRNLHGKCLMTYVFSLTLMYTTLITIKFYDGNLSQESKFGCSTIGYTFLTSVLCCFFWLNIMCYDIYRTFREGMKTEDNKQFFKYCGYAFGIPIIISIINFTLNNFELIPNDYNSGIGTITCTVLADNRTVQWIYIYLPVMLLLVINVSFYGITAWKIFSVQKETSTVCKSENSGRHSRCQDNTTRFFLYMRLSIVMGVPWIVELCSFILGDSVILFIASIFNCMQGFVVFITFVWNPKVTKQLKRRYTAMSVSYKKNRSSTKKESAKQESVKRDSVETVVTKINGITSESSAQV</sequence>
<dbReference type="OrthoDB" id="6134459at2759"/>
<keyword evidence="8" id="KW-1185">Reference proteome</keyword>
<evidence type="ECO:0000313" key="7">
    <source>
        <dbReference type="EMBL" id="CAG9806277.1"/>
    </source>
</evidence>
<feature type="transmembrane region" description="Helical" evidence="5">
    <location>
        <begin position="363"/>
        <end position="386"/>
    </location>
</feature>
<evidence type="ECO:0000256" key="2">
    <source>
        <dbReference type="ARBA" id="ARBA00022692"/>
    </source>
</evidence>
<feature type="transmembrane region" description="Helical" evidence="5">
    <location>
        <begin position="220"/>
        <end position="240"/>
    </location>
</feature>
<evidence type="ECO:0000256" key="5">
    <source>
        <dbReference type="SAM" id="Phobius"/>
    </source>
</evidence>
<name>A0A9N9WW64_9DIPT</name>
<protein>
    <recommendedName>
        <fullName evidence="6">G-protein coupled receptors family 2 profile 2 domain-containing protein</fullName>
    </recommendedName>
</protein>
<proteinExistence type="predicted"/>
<dbReference type="GO" id="GO:0007166">
    <property type="term" value="P:cell surface receptor signaling pathway"/>
    <property type="evidence" value="ECO:0007669"/>
    <property type="project" value="InterPro"/>
</dbReference>
<dbReference type="Gene3D" id="1.20.1070.10">
    <property type="entry name" value="Rhodopsin 7-helix transmembrane proteins"/>
    <property type="match status" value="1"/>
</dbReference>
<keyword evidence="3 5" id="KW-1133">Transmembrane helix</keyword>
<dbReference type="PANTHER" id="PTHR47154">
    <property type="entry name" value="G-PROTEIN COUPLED RECEPTOR MTH-RELATED"/>
    <property type="match status" value="1"/>
</dbReference>